<name>A0A8T1P368_CARIL</name>
<sequence>MKRCPTSIQLFRQYPPPSSPLLRVRFGLVFVMPPPPTLRIFVQSPPARSLFQSGEVGGPGKQTVVIKVSMDGHKSFLGELDGEKVRYKALKIAACVSGVVSASLKGDNKDQIEVKGERIDTVKLTKLLRKKVGHADIHN</sequence>
<dbReference type="AlphaFoldDB" id="A0A8T1P368"/>
<comment type="caution">
    <text evidence="1">The sequence shown here is derived from an EMBL/GenBank/DDBJ whole genome shotgun (WGS) entry which is preliminary data.</text>
</comment>
<protein>
    <submittedName>
        <fullName evidence="1">Uncharacterized protein</fullName>
    </submittedName>
</protein>
<dbReference type="PANTHER" id="PTHR46371">
    <property type="entry name" value="OS04G0464100 PROTEIN"/>
    <property type="match status" value="1"/>
</dbReference>
<evidence type="ECO:0000313" key="2">
    <source>
        <dbReference type="Proteomes" id="UP000811609"/>
    </source>
</evidence>
<dbReference type="InterPro" id="IPR044296">
    <property type="entry name" value="HIPP46"/>
</dbReference>
<accession>A0A8T1P368</accession>
<dbReference type="EMBL" id="CM031818">
    <property type="protein sequence ID" value="KAG6638249.1"/>
    <property type="molecule type" value="Genomic_DNA"/>
</dbReference>
<reference evidence="1" key="1">
    <citation type="submission" date="2020-12" db="EMBL/GenBank/DDBJ databases">
        <title>WGS assembly of Carya illinoinensis cv. Pawnee.</title>
        <authorList>
            <person name="Platts A."/>
            <person name="Shu S."/>
            <person name="Wright S."/>
            <person name="Barry K."/>
            <person name="Edger P."/>
            <person name="Pires J.C."/>
            <person name="Schmutz J."/>
        </authorList>
    </citation>
    <scope>NUCLEOTIDE SEQUENCE</scope>
    <source>
        <tissue evidence="1">Leaf</tissue>
    </source>
</reference>
<organism evidence="1 2">
    <name type="scientific">Carya illinoinensis</name>
    <name type="common">Pecan</name>
    <dbReference type="NCBI Taxonomy" id="32201"/>
    <lineage>
        <taxon>Eukaryota</taxon>
        <taxon>Viridiplantae</taxon>
        <taxon>Streptophyta</taxon>
        <taxon>Embryophyta</taxon>
        <taxon>Tracheophyta</taxon>
        <taxon>Spermatophyta</taxon>
        <taxon>Magnoliopsida</taxon>
        <taxon>eudicotyledons</taxon>
        <taxon>Gunneridae</taxon>
        <taxon>Pentapetalae</taxon>
        <taxon>rosids</taxon>
        <taxon>fabids</taxon>
        <taxon>Fagales</taxon>
        <taxon>Juglandaceae</taxon>
        <taxon>Carya</taxon>
    </lineage>
</organism>
<dbReference type="Proteomes" id="UP000811609">
    <property type="component" value="Chromosome 10"/>
</dbReference>
<gene>
    <name evidence="1" type="ORF">CIPAW_10G022800</name>
</gene>
<proteinExistence type="predicted"/>
<evidence type="ECO:0000313" key="1">
    <source>
        <dbReference type="EMBL" id="KAG6638249.1"/>
    </source>
</evidence>
<keyword evidence="2" id="KW-1185">Reference proteome</keyword>